<proteinExistence type="predicted"/>
<feature type="transmembrane region" description="Helical" evidence="1">
    <location>
        <begin position="200"/>
        <end position="224"/>
    </location>
</feature>
<dbReference type="EMBL" id="CAJMXA010000049">
    <property type="protein sequence ID" value="CAE6413275.1"/>
    <property type="molecule type" value="Genomic_DNA"/>
</dbReference>
<dbReference type="AlphaFoldDB" id="A0A8H2WYN5"/>
<keyword evidence="1" id="KW-0812">Transmembrane</keyword>
<dbReference type="SUPFAM" id="SSF48371">
    <property type="entry name" value="ARM repeat"/>
    <property type="match status" value="1"/>
</dbReference>
<feature type="transmembrane region" description="Helical" evidence="1">
    <location>
        <begin position="66"/>
        <end position="83"/>
    </location>
</feature>
<feature type="transmembrane region" description="Helical" evidence="1">
    <location>
        <begin position="230"/>
        <end position="255"/>
    </location>
</feature>
<comment type="caution">
    <text evidence="3">The sequence shown here is derived from an EMBL/GenBank/DDBJ whole genome shotgun (WGS) entry which is preliminary data.</text>
</comment>
<evidence type="ECO:0000313" key="4">
    <source>
        <dbReference type="Proteomes" id="UP000663853"/>
    </source>
</evidence>
<keyword evidence="1" id="KW-1133">Transmembrane helix</keyword>
<dbReference type="Proteomes" id="UP000663853">
    <property type="component" value="Unassembled WGS sequence"/>
</dbReference>
<dbReference type="InterPro" id="IPR016024">
    <property type="entry name" value="ARM-type_fold"/>
</dbReference>
<evidence type="ECO:0000259" key="2">
    <source>
        <dbReference type="Pfam" id="PF20153"/>
    </source>
</evidence>
<accession>A0A8H2WYN5</accession>
<protein>
    <recommendedName>
        <fullName evidence="2">DUF6535 domain-containing protein</fullName>
    </recommendedName>
</protein>
<reference evidence="3" key="1">
    <citation type="submission" date="2021-01" db="EMBL/GenBank/DDBJ databases">
        <authorList>
            <person name="Kaushik A."/>
        </authorList>
    </citation>
    <scope>NUCLEOTIDE SEQUENCE</scope>
    <source>
        <strain evidence="3">AG6-10EEA</strain>
    </source>
</reference>
<evidence type="ECO:0000256" key="1">
    <source>
        <dbReference type="SAM" id="Phobius"/>
    </source>
</evidence>
<keyword evidence="1" id="KW-0472">Membrane</keyword>
<feature type="domain" description="DUF6535" evidence="2">
    <location>
        <begin position="42"/>
        <end position="224"/>
    </location>
</feature>
<evidence type="ECO:0000313" key="3">
    <source>
        <dbReference type="EMBL" id="CAE6413275.1"/>
    </source>
</evidence>
<organism evidence="3 4">
    <name type="scientific">Rhizoctonia solani</name>
    <dbReference type="NCBI Taxonomy" id="456999"/>
    <lineage>
        <taxon>Eukaryota</taxon>
        <taxon>Fungi</taxon>
        <taxon>Dikarya</taxon>
        <taxon>Basidiomycota</taxon>
        <taxon>Agaricomycotina</taxon>
        <taxon>Agaricomycetes</taxon>
        <taxon>Cantharellales</taxon>
        <taxon>Ceratobasidiaceae</taxon>
        <taxon>Rhizoctonia</taxon>
    </lineage>
</organism>
<dbReference type="InterPro" id="IPR045338">
    <property type="entry name" value="DUF6535"/>
</dbReference>
<dbReference type="Pfam" id="PF20153">
    <property type="entry name" value="DUF6535"/>
    <property type="match status" value="1"/>
</dbReference>
<name>A0A8H2WYN5_9AGAM</name>
<sequence>MATLLPGYLSQGNGYKKYLSSNDILPDIDEYGAELGKEAKVWKIYMDETDKWDAELVEGWNKSLDVILVFAALFSAISTAFLIESSNRLREDPADVSAETLLVISRTLLAMSNNTRPPDLDASPLITQNIPGFKPSRAAVLVNALWYLSLSLSVATSLLAMLAKDWCHSFTAGRIGHPCMQARRRQQKWNMIEQWKMQELLGLLPLLIHLALLLFAIGLSIDVWETNVNVAIPVVSISGIAIAFYTWSSLTAIWVDDFPYTTIISRIFRSEPAIAIYSRALQLTLLPLVRLFHSFVHKCYMKNNWLLSLDNSLWYLIRVSGNWKWKLRNYIEAISSCHSQKGNPEQDVITSSALSWLIKHCEVPNSVDVALQAIAGASMSLPRGPLEECKAAQQISQRLASWHLYKEKEPHAKNAAIKLYMRALSFLASNPPESHSFTDNVRRNMGELEVMVWDLHYESENRVATLIADGQFEPKHHNLSALRVGGMAVSQSLKLLKDGQDSDDIFKPILKLLQQHLQRTPTLHPAACLSLLNAIILVSACSASNKVTADLASMCMKILSEDNLPSSLSLNLNLAIPLVICTLLQRQAPDQEYPNKKASSARFLPYFRVLISQRSSSDRCLIQFVWSATALILSNPAEYNIDFQQDETGRFPGILGRAEMARFYAWRMLSGANSPIPRKTVPRSIVDRIEALQQLHTITQTDASGGEDYMFAVKSILYAKSDPVDRCCWGFLSQMTLPRPSAKLMRCLEHHEIIPMLVQHLEHNSPSIRFIASVQLWLLCMIHLHPPLPSTTSTEPRDDQTYLKLLELLRIYDPQGNDESLGATRNRLAQQIEVLCNDNRWIKDHNTIYIHRVYEYVLQSRGCPPGDPRWVQIDRKLGKVRPTLRRLDTFTSFPVLPRVPEGAPIVGVTSRPDTASASHLGSITISVEDGGIAEGGSPGGAGEQT</sequence>
<feature type="transmembrane region" description="Helical" evidence="1">
    <location>
        <begin position="144"/>
        <end position="163"/>
    </location>
</feature>
<gene>
    <name evidence="3" type="ORF">RDB_LOCUS3251</name>
</gene>